<keyword evidence="8 9" id="KW-0539">Nucleus</keyword>
<accession>A0A8C5N337</accession>
<sequence length="263" mass="29646">MWAPEQHVQLDDTFSYWPEDYDDGYGAQQINGQYIAQLLQDQTTFSDDQDGAPNYEDLTTVDVLSIAEYCHPQNPCPTTINPIPIVVHMQAQQYIELQTFIPPAVSAMTDNGLPVFTAGMNPLPTFGGQNENDVVSIVQPEPPAVPAVPAPPVKAPVLKKVNKRKAEKVEEGPYIKKPPNAFMLFLKEHRKSAEEDLGMRTSAVVNKFLGERWKSLPAEDKDQYNTEAKRCALLHHEQNPDWTNRKNYAKKRRLTRRVGVSTC</sequence>
<keyword evidence="12" id="KW-1185">Reference proteome</keyword>
<dbReference type="AlphaFoldDB" id="A0A8C5N337"/>
<evidence type="ECO:0000256" key="8">
    <source>
        <dbReference type="ARBA" id="ARBA00023242"/>
    </source>
</evidence>
<evidence type="ECO:0000313" key="12">
    <source>
        <dbReference type="Proteomes" id="UP000694680"/>
    </source>
</evidence>
<keyword evidence="7" id="KW-0804">Transcription</keyword>
<name>A0A8C5N337_GOUWI</name>
<dbReference type="PANTHER" id="PTHR10373">
    <property type="entry name" value="TRANSCRIPTION FACTOR 7 FAMILY MEMBER"/>
    <property type="match status" value="1"/>
</dbReference>
<dbReference type="GO" id="GO:0000978">
    <property type="term" value="F:RNA polymerase II cis-regulatory region sequence-specific DNA binding"/>
    <property type="evidence" value="ECO:0007669"/>
    <property type="project" value="TreeGrafter"/>
</dbReference>
<dbReference type="Ensembl" id="ENSGWIT00000031389.1">
    <property type="protein sequence ID" value="ENSGWIP00000028776.1"/>
    <property type="gene ID" value="ENSGWIG00000015000.1"/>
</dbReference>
<organism evidence="11 12">
    <name type="scientific">Gouania willdenowi</name>
    <name type="common">Blunt-snouted clingfish</name>
    <name type="synonym">Lepadogaster willdenowi</name>
    <dbReference type="NCBI Taxonomy" id="441366"/>
    <lineage>
        <taxon>Eukaryota</taxon>
        <taxon>Metazoa</taxon>
        <taxon>Chordata</taxon>
        <taxon>Craniata</taxon>
        <taxon>Vertebrata</taxon>
        <taxon>Euteleostomi</taxon>
        <taxon>Actinopterygii</taxon>
        <taxon>Neopterygii</taxon>
        <taxon>Teleostei</taxon>
        <taxon>Neoteleostei</taxon>
        <taxon>Acanthomorphata</taxon>
        <taxon>Ovalentaria</taxon>
        <taxon>Blenniimorphae</taxon>
        <taxon>Blenniiformes</taxon>
        <taxon>Gobiesocoidei</taxon>
        <taxon>Gobiesocidae</taxon>
        <taxon>Gobiesocinae</taxon>
        <taxon>Gouania</taxon>
    </lineage>
</organism>
<evidence type="ECO:0000259" key="10">
    <source>
        <dbReference type="PROSITE" id="PS50118"/>
    </source>
</evidence>
<evidence type="ECO:0000256" key="1">
    <source>
        <dbReference type="ARBA" id="ARBA00004123"/>
    </source>
</evidence>
<reference evidence="11" key="2">
    <citation type="submission" date="2025-05" db="UniProtKB">
        <authorList>
            <consortium name="Ensembl"/>
        </authorList>
    </citation>
    <scope>IDENTIFICATION</scope>
</reference>
<feature type="DNA-binding region" description="HMG box" evidence="9">
    <location>
        <begin position="175"/>
        <end position="243"/>
    </location>
</feature>
<keyword evidence="3" id="KW-0879">Wnt signaling pathway</keyword>
<dbReference type="InterPro" id="IPR036910">
    <property type="entry name" value="HMG_box_dom_sf"/>
</dbReference>
<dbReference type="InterPro" id="IPR009071">
    <property type="entry name" value="HMG_box_dom"/>
</dbReference>
<reference evidence="11" key="1">
    <citation type="submission" date="2020-06" db="EMBL/GenBank/DDBJ databases">
        <authorList>
            <consortium name="Wellcome Sanger Institute Data Sharing"/>
        </authorList>
    </citation>
    <scope>NUCLEOTIDE SEQUENCE [LARGE SCALE GENOMIC DNA]</scope>
</reference>
<dbReference type="GO" id="GO:0060070">
    <property type="term" value="P:canonical Wnt signaling pathway"/>
    <property type="evidence" value="ECO:0007669"/>
    <property type="project" value="TreeGrafter"/>
</dbReference>
<evidence type="ECO:0000256" key="6">
    <source>
        <dbReference type="ARBA" id="ARBA00023159"/>
    </source>
</evidence>
<keyword evidence="6" id="KW-0010">Activator</keyword>
<dbReference type="Gene3D" id="1.10.30.10">
    <property type="entry name" value="High mobility group box domain"/>
    <property type="match status" value="1"/>
</dbReference>
<gene>
    <name evidence="11" type="primary">LOC114460990</name>
</gene>
<evidence type="ECO:0000256" key="2">
    <source>
        <dbReference type="ARBA" id="ARBA00006569"/>
    </source>
</evidence>
<evidence type="ECO:0000256" key="4">
    <source>
        <dbReference type="ARBA" id="ARBA00023015"/>
    </source>
</evidence>
<dbReference type="GO" id="GO:0000981">
    <property type="term" value="F:DNA-binding transcription factor activity, RNA polymerase II-specific"/>
    <property type="evidence" value="ECO:0007669"/>
    <property type="project" value="TreeGrafter"/>
</dbReference>
<feature type="domain" description="HMG box" evidence="10">
    <location>
        <begin position="175"/>
        <end position="243"/>
    </location>
</feature>
<evidence type="ECO:0000256" key="9">
    <source>
        <dbReference type="PROSITE-ProRule" id="PRU00267"/>
    </source>
</evidence>
<evidence type="ECO:0000256" key="7">
    <source>
        <dbReference type="ARBA" id="ARBA00023163"/>
    </source>
</evidence>
<dbReference type="SMART" id="SM00398">
    <property type="entry name" value="HMG"/>
    <property type="match status" value="1"/>
</dbReference>
<evidence type="ECO:0000256" key="3">
    <source>
        <dbReference type="ARBA" id="ARBA00022687"/>
    </source>
</evidence>
<dbReference type="SUPFAM" id="SSF47095">
    <property type="entry name" value="HMG-box"/>
    <property type="match status" value="1"/>
</dbReference>
<dbReference type="Proteomes" id="UP000694680">
    <property type="component" value="Chromosome 21"/>
</dbReference>
<protein>
    <submittedName>
        <fullName evidence="11">Transcription factor 7-like 1</fullName>
    </submittedName>
</protein>
<comment type="subcellular location">
    <subcellularLocation>
        <location evidence="1">Nucleus</location>
    </subcellularLocation>
</comment>
<dbReference type="InterPro" id="IPR024940">
    <property type="entry name" value="TCF/LEF"/>
</dbReference>
<dbReference type="GO" id="GO:0000785">
    <property type="term" value="C:chromatin"/>
    <property type="evidence" value="ECO:0007669"/>
    <property type="project" value="TreeGrafter"/>
</dbReference>
<dbReference type="Ensembl" id="ENSGWIT00000031390.1">
    <property type="protein sequence ID" value="ENSGWIP00000028777.1"/>
    <property type="gene ID" value="ENSGWIG00000015000.1"/>
</dbReference>
<evidence type="ECO:0000256" key="5">
    <source>
        <dbReference type="ARBA" id="ARBA00023125"/>
    </source>
</evidence>
<dbReference type="GO" id="GO:1990907">
    <property type="term" value="C:beta-catenin-TCF complex"/>
    <property type="evidence" value="ECO:0007669"/>
    <property type="project" value="TreeGrafter"/>
</dbReference>
<dbReference type="Pfam" id="PF00505">
    <property type="entry name" value="HMG_box"/>
    <property type="match status" value="1"/>
</dbReference>
<proteinExistence type="inferred from homology"/>
<evidence type="ECO:0000313" key="11">
    <source>
        <dbReference type="Ensembl" id="ENSGWIP00000028776.1"/>
    </source>
</evidence>
<dbReference type="PROSITE" id="PS50118">
    <property type="entry name" value="HMG_BOX_2"/>
    <property type="match status" value="1"/>
</dbReference>
<keyword evidence="5 9" id="KW-0238">DNA-binding</keyword>
<comment type="similarity">
    <text evidence="2">Belongs to the TCF/LEF family.</text>
</comment>
<dbReference type="PANTHER" id="PTHR10373:SF38">
    <property type="entry name" value="PROTEIN PANGOLIN, ISOFORM J"/>
    <property type="match status" value="1"/>
</dbReference>
<keyword evidence="4" id="KW-0805">Transcription regulation</keyword>